<sequence length="397" mass="44788">MKKATMLSYFTQDSDVAPAYSSDKESIVGVARIESTAVKRMLSDTHGKRSDTTDDEVMDNLDILFSEPHTTTIISDITKNLPNKPAQETLRNKVVTMKKATMLSYFTQDSDVVLAYSYDKESIVGVARIESTAVKRMLSDTHGKRSDTTDEEVMDNLDILSSEPHTTTIVSDITKNVPNKPAQETFRINGLTEANDIGIVKDDVDEEINKLRKELKEDEKCLKIKRDSAKRAKKILAKEKLEKSEQSCSTVRSSTYLHLLLRVSNTQEGRKRVRTVPLKLPRPQTETDTSLQSDLRNRICATCGIYFTSQKSVQTHSRYVHGKTTQNPRESRVRSQRLAARRANELLYIVRHSEALSEDADWLDVDEVDASCLTIPETSSSALRIPVMKESEWLANP</sequence>
<dbReference type="EMBL" id="OU963900">
    <property type="protein sequence ID" value="CAH0407044.1"/>
    <property type="molecule type" value="Genomic_DNA"/>
</dbReference>
<accession>A0ABN8BB02</accession>
<proteinExistence type="predicted"/>
<name>A0ABN8BB02_CHISP</name>
<keyword evidence="1" id="KW-0862">Zinc</keyword>
<keyword evidence="2" id="KW-0175">Coiled coil</keyword>
<keyword evidence="5" id="KW-1185">Reference proteome</keyword>
<dbReference type="InterPro" id="IPR013087">
    <property type="entry name" value="Znf_C2H2_type"/>
</dbReference>
<protein>
    <recommendedName>
        <fullName evidence="3">C2H2-type domain-containing protein</fullName>
    </recommendedName>
</protein>
<evidence type="ECO:0000259" key="3">
    <source>
        <dbReference type="PROSITE" id="PS50157"/>
    </source>
</evidence>
<feature type="domain" description="C2H2-type" evidence="3">
    <location>
        <begin position="298"/>
        <end position="326"/>
    </location>
</feature>
<reference evidence="4" key="1">
    <citation type="submission" date="2021-12" db="EMBL/GenBank/DDBJ databases">
        <authorList>
            <person name="King R."/>
        </authorList>
    </citation>
    <scope>NUCLEOTIDE SEQUENCE</scope>
</reference>
<dbReference type="PROSITE" id="PS50157">
    <property type="entry name" value="ZINC_FINGER_C2H2_2"/>
    <property type="match status" value="1"/>
</dbReference>
<feature type="coiled-coil region" evidence="2">
    <location>
        <begin position="201"/>
        <end position="232"/>
    </location>
</feature>
<keyword evidence="1" id="KW-0479">Metal-binding</keyword>
<evidence type="ECO:0000256" key="1">
    <source>
        <dbReference type="PROSITE-ProRule" id="PRU00042"/>
    </source>
</evidence>
<keyword evidence="1" id="KW-0863">Zinc-finger</keyword>
<organism evidence="4 5">
    <name type="scientific">Chilo suppressalis</name>
    <name type="common">Asiatic rice borer moth</name>
    <dbReference type="NCBI Taxonomy" id="168631"/>
    <lineage>
        <taxon>Eukaryota</taxon>
        <taxon>Metazoa</taxon>
        <taxon>Ecdysozoa</taxon>
        <taxon>Arthropoda</taxon>
        <taxon>Hexapoda</taxon>
        <taxon>Insecta</taxon>
        <taxon>Pterygota</taxon>
        <taxon>Neoptera</taxon>
        <taxon>Endopterygota</taxon>
        <taxon>Lepidoptera</taxon>
        <taxon>Glossata</taxon>
        <taxon>Ditrysia</taxon>
        <taxon>Pyraloidea</taxon>
        <taxon>Crambidae</taxon>
        <taxon>Crambinae</taxon>
        <taxon>Chilo</taxon>
    </lineage>
</organism>
<dbReference type="Proteomes" id="UP001153292">
    <property type="component" value="Chromosome 7"/>
</dbReference>
<evidence type="ECO:0000313" key="5">
    <source>
        <dbReference type="Proteomes" id="UP001153292"/>
    </source>
</evidence>
<evidence type="ECO:0000313" key="4">
    <source>
        <dbReference type="EMBL" id="CAH0407044.1"/>
    </source>
</evidence>
<dbReference type="PROSITE" id="PS00028">
    <property type="entry name" value="ZINC_FINGER_C2H2_1"/>
    <property type="match status" value="1"/>
</dbReference>
<evidence type="ECO:0000256" key="2">
    <source>
        <dbReference type="SAM" id="Coils"/>
    </source>
</evidence>
<gene>
    <name evidence="4" type="ORF">CHILSU_LOCUS10441</name>
</gene>